<comment type="caution">
    <text evidence="2">The sequence shown here is derived from an EMBL/GenBank/DDBJ whole genome shotgun (WGS) entry which is preliminary data.</text>
</comment>
<dbReference type="Pfam" id="PF11905">
    <property type="entry name" value="DUF3425"/>
    <property type="match status" value="1"/>
</dbReference>
<dbReference type="Proteomes" id="UP001148614">
    <property type="component" value="Unassembled WGS sequence"/>
</dbReference>
<evidence type="ECO:0008006" key="4">
    <source>
        <dbReference type="Google" id="ProtNLM"/>
    </source>
</evidence>
<gene>
    <name evidence="2" type="ORF">NPX13_g3036</name>
</gene>
<proteinExistence type="predicted"/>
<protein>
    <recommendedName>
        <fullName evidence="4">BZIP domain-containing protein</fullName>
    </recommendedName>
</protein>
<feature type="compositionally biased region" description="Polar residues" evidence="1">
    <location>
        <begin position="64"/>
        <end position="75"/>
    </location>
</feature>
<sequence length="428" mass="47518">MTTVGKSTPDTGYRKPKSRQRLHKEPPALAVPNINDDAAERKRVLNVLAQRRYRERKRQDKSRTTTQDIAVTQSNSHDDEPNSLTGGLASAPGIIIQEEELSISTYPDLLPSYVSVAADDYESGVVSQTGWPAAFFKLSTLGLPPGVEQPYSESIDPSISSLEVETSLTGADATSFGFPADAIDPSSLIDPSSSPSTTGNSDLANFSFPDSYYLPVNELILMRGLLRIAIRLRCNTTKIWDLSTNSPFNDGTHTALTTQELPQTWRPTRSQSSIPHHPVIDLLPWPSVRDRILLLMSLPDEARPAALAGPCERQLILSIPVAVAQLAYDLEDAAEGVRIWGDDPCEPTAWEVGQVLFERWWFVFDRQVVDQSNYWRTLRGFGPPATKPNWLPRRARSSKHTPTGRGYAPMQPSTISRIDPENQKVYMH</sequence>
<feature type="region of interest" description="Disordered" evidence="1">
    <location>
        <begin position="386"/>
        <end position="421"/>
    </location>
</feature>
<organism evidence="2 3">
    <name type="scientific">Xylaria arbuscula</name>
    <dbReference type="NCBI Taxonomy" id="114810"/>
    <lineage>
        <taxon>Eukaryota</taxon>
        <taxon>Fungi</taxon>
        <taxon>Dikarya</taxon>
        <taxon>Ascomycota</taxon>
        <taxon>Pezizomycotina</taxon>
        <taxon>Sordariomycetes</taxon>
        <taxon>Xylariomycetidae</taxon>
        <taxon>Xylariales</taxon>
        <taxon>Xylariaceae</taxon>
        <taxon>Xylaria</taxon>
    </lineage>
</organism>
<dbReference type="PANTHER" id="PTHR38116">
    <property type="entry name" value="CHROMOSOME 7, WHOLE GENOME SHOTGUN SEQUENCE"/>
    <property type="match status" value="1"/>
</dbReference>
<feature type="compositionally biased region" description="Polar residues" evidence="1">
    <location>
        <begin position="1"/>
        <end position="10"/>
    </location>
</feature>
<dbReference type="VEuPathDB" id="FungiDB:F4678DRAFT_84347"/>
<dbReference type="AlphaFoldDB" id="A0A9W8NI21"/>
<dbReference type="InterPro" id="IPR021833">
    <property type="entry name" value="DUF3425"/>
</dbReference>
<evidence type="ECO:0000256" key="1">
    <source>
        <dbReference type="SAM" id="MobiDB-lite"/>
    </source>
</evidence>
<keyword evidence="3" id="KW-1185">Reference proteome</keyword>
<feature type="region of interest" description="Disordered" evidence="1">
    <location>
        <begin position="1"/>
        <end position="86"/>
    </location>
</feature>
<evidence type="ECO:0000313" key="3">
    <source>
        <dbReference type="Proteomes" id="UP001148614"/>
    </source>
</evidence>
<reference evidence="2" key="1">
    <citation type="submission" date="2022-07" db="EMBL/GenBank/DDBJ databases">
        <title>Genome Sequence of Xylaria arbuscula.</title>
        <authorList>
            <person name="Buettner E."/>
        </authorList>
    </citation>
    <scope>NUCLEOTIDE SEQUENCE</scope>
    <source>
        <strain evidence="2">VT107</strain>
    </source>
</reference>
<dbReference type="CDD" id="cd14688">
    <property type="entry name" value="bZIP_YAP"/>
    <property type="match status" value="1"/>
</dbReference>
<name>A0A9W8NI21_9PEZI</name>
<dbReference type="PANTHER" id="PTHR38116:SF9">
    <property type="entry name" value="BZIP DOMAIN-CONTAINING PROTEIN"/>
    <property type="match status" value="1"/>
</dbReference>
<accession>A0A9W8NI21</accession>
<evidence type="ECO:0000313" key="2">
    <source>
        <dbReference type="EMBL" id="KAJ3577531.1"/>
    </source>
</evidence>
<dbReference type="EMBL" id="JANPWZ010000353">
    <property type="protein sequence ID" value="KAJ3577531.1"/>
    <property type="molecule type" value="Genomic_DNA"/>
</dbReference>